<reference evidence="2 3" key="1">
    <citation type="submission" date="2020-08" db="EMBL/GenBank/DDBJ databases">
        <title>Genomic Encyclopedia of Type Strains, Phase IV (KMG-IV): sequencing the most valuable type-strain genomes for metagenomic binning, comparative biology and taxonomic classification.</title>
        <authorList>
            <person name="Goeker M."/>
        </authorList>
    </citation>
    <scope>NUCLEOTIDE SEQUENCE [LARGE SCALE GENOMIC DNA]</scope>
    <source>
        <strain evidence="2 3">DSM 19163</strain>
    </source>
</reference>
<gene>
    <name evidence="2" type="ORF">HNQ45_000516</name>
</gene>
<keyword evidence="1" id="KW-1133">Transmembrane helix</keyword>
<feature type="transmembrane region" description="Helical" evidence="1">
    <location>
        <begin position="118"/>
        <end position="135"/>
    </location>
</feature>
<feature type="transmembrane region" description="Helical" evidence="1">
    <location>
        <begin position="84"/>
        <end position="106"/>
    </location>
</feature>
<dbReference type="RefSeq" id="WP_183673114.1">
    <property type="nucleotide sequence ID" value="NZ_CBCRYX010000001.1"/>
</dbReference>
<dbReference type="InterPro" id="IPR024164">
    <property type="entry name" value="KinB-signalling_activ"/>
</dbReference>
<evidence type="ECO:0000313" key="2">
    <source>
        <dbReference type="EMBL" id="MBB5175646.1"/>
    </source>
</evidence>
<proteinExistence type="predicted"/>
<protein>
    <submittedName>
        <fullName evidence="2">KinB signaling pathway activation protein</fullName>
    </submittedName>
</protein>
<name>A0A9Q2HFA7_9STAP</name>
<dbReference type="Pfam" id="PF14089">
    <property type="entry name" value="KbaA"/>
    <property type="match status" value="1"/>
</dbReference>
<feature type="transmembrane region" description="Helical" evidence="1">
    <location>
        <begin position="48"/>
        <end position="72"/>
    </location>
</feature>
<dbReference type="GO" id="GO:0045881">
    <property type="term" value="P:positive regulation of sporulation resulting in formation of a cellular spore"/>
    <property type="evidence" value="ECO:0007669"/>
    <property type="project" value="InterPro"/>
</dbReference>
<organism evidence="2 3">
    <name type="scientific">Nosocomiicoccus ampullae</name>
    <dbReference type="NCBI Taxonomy" id="489910"/>
    <lineage>
        <taxon>Bacteria</taxon>
        <taxon>Bacillati</taxon>
        <taxon>Bacillota</taxon>
        <taxon>Bacilli</taxon>
        <taxon>Bacillales</taxon>
        <taxon>Staphylococcaceae</taxon>
        <taxon>Nosocomiicoccus</taxon>
    </lineage>
</organism>
<dbReference type="SMART" id="SM01251">
    <property type="entry name" value="KbaA"/>
    <property type="match status" value="1"/>
</dbReference>
<dbReference type="Proteomes" id="UP000579136">
    <property type="component" value="Unassembled WGS sequence"/>
</dbReference>
<evidence type="ECO:0000256" key="1">
    <source>
        <dbReference type="SAM" id="Phobius"/>
    </source>
</evidence>
<keyword evidence="1" id="KW-0472">Membrane</keyword>
<dbReference type="PIRSF" id="PIRSF029886">
    <property type="entry name" value="KBAA"/>
    <property type="match status" value="1"/>
</dbReference>
<feature type="transmembrane region" description="Helical" evidence="1">
    <location>
        <begin position="147"/>
        <end position="166"/>
    </location>
</feature>
<sequence length="211" mass="24630">MSSKFVVRFYFTTLLIGVVVATIVSLFTEYENVTSQLFRGHFAEFFVGLVWIIGYGLIIATVAQVVFYIYLFINPLGLGIFRSFWPYVQILLIMYAIFDLFYLRFFKVGRDHGSTFEFIWIPIIVVIVGFVIAYFKNKQVTNKNVFVPSLFFMIFMTSLTLLPFISVEDTTWIYRSIFTVLVLNAYQLLRLPKYIEASKEDKIARGVTKRK</sequence>
<keyword evidence="3" id="KW-1185">Reference proteome</keyword>
<comment type="caution">
    <text evidence="2">The sequence shown here is derived from an EMBL/GenBank/DDBJ whole genome shotgun (WGS) entry which is preliminary data.</text>
</comment>
<dbReference type="AlphaFoldDB" id="A0A9Q2HFA7"/>
<keyword evidence="1" id="KW-0812">Transmembrane</keyword>
<feature type="transmembrane region" description="Helical" evidence="1">
    <location>
        <begin position="7"/>
        <end position="28"/>
    </location>
</feature>
<accession>A0A9Q2HFA7</accession>
<dbReference type="EMBL" id="JACHHF010000002">
    <property type="protein sequence ID" value="MBB5175646.1"/>
    <property type="molecule type" value="Genomic_DNA"/>
</dbReference>
<evidence type="ECO:0000313" key="3">
    <source>
        <dbReference type="Proteomes" id="UP000579136"/>
    </source>
</evidence>